<protein>
    <submittedName>
        <fullName evidence="3">Putative basic proline-rich protein</fullName>
    </submittedName>
</protein>
<accession>A0A023G5E7</accession>
<keyword evidence="2" id="KW-0732">Signal</keyword>
<reference evidence="3" key="1">
    <citation type="submission" date="2014-03" db="EMBL/GenBank/DDBJ databases">
        <title>The sialotranscriptome of Amblyomma triste, Amblyomma parvum and Amblyomma cajennense ticks, uncovered by 454-based RNA-seq.</title>
        <authorList>
            <person name="Garcia G.R."/>
            <person name="Gardinassi L.G."/>
            <person name="Ribeiro J.M."/>
            <person name="Anatriello E."/>
            <person name="Ferreira B.R."/>
            <person name="Moreira H.N."/>
            <person name="Mafra C."/>
            <person name="Olegario M.M."/>
            <person name="Szabo P.J."/>
            <person name="Miranda-Santos I.K."/>
            <person name="Maruyama S.R."/>
        </authorList>
    </citation>
    <scope>NUCLEOTIDE SEQUENCE</scope>
    <source>
        <strain evidence="3">Mato Grasso do Sul</strain>
        <tissue evidence="3">Salivary glands</tissue>
    </source>
</reference>
<evidence type="ECO:0000256" key="1">
    <source>
        <dbReference type="SAM" id="MobiDB-lite"/>
    </source>
</evidence>
<dbReference type="EMBL" id="GBBM01007293">
    <property type="protein sequence ID" value="JAC28125.1"/>
    <property type="molecule type" value="mRNA"/>
</dbReference>
<dbReference type="AlphaFoldDB" id="A0A023G5E7"/>
<feature type="chain" id="PRO_5001517022" evidence="2">
    <location>
        <begin position="21"/>
        <end position="210"/>
    </location>
</feature>
<proteinExistence type="evidence at transcript level"/>
<organism evidence="3">
    <name type="scientific">Amblyomma triste</name>
    <name type="common">Neotropical tick</name>
    <dbReference type="NCBI Taxonomy" id="251400"/>
    <lineage>
        <taxon>Eukaryota</taxon>
        <taxon>Metazoa</taxon>
        <taxon>Ecdysozoa</taxon>
        <taxon>Arthropoda</taxon>
        <taxon>Chelicerata</taxon>
        <taxon>Arachnida</taxon>
        <taxon>Acari</taxon>
        <taxon>Parasitiformes</taxon>
        <taxon>Ixodida</taxon>
        <taxon>Ixodoidea</taxon>
        <taxon>Ixodidae</taxon>
        <taxon>Amblyomminae</taxon>
        <taxon>Amblyomma</taxon>
    </lineage>
</organism>
<evidence type="ECO:0000313" key="3">
    <source>
        <dbReference type="EMBL" id="JAC28125.1"/>
    </source>
</evidence>
<evidence type="ECO:0000256" key="2">
    <source>
        <dbReference type="SAM" id="SignalP"/>
    </source>
</evidence>
<feature type="compositionally biased region" description="Pro residues" evidence="1">
    <location>
        <begin position="54"/>
        <end position="70"/>
    </location>
</feature>
<name>A0A023G5E7_AMBTT</name>
<feature type="signal peptide" evidence="2">
    <location>
        <begin position="1"/>
        <end position="20"/>
    </location>
</feature>
<feature type="region of interest" description="Disordered" evidence="1">
    <location>
        <begin position="22"/>
        <end position="83"/>
    </location>
</feature>
<feature type="compositionally biased region" description="Polar residues" evidence="1">
    <location>
        <begin position="36"/>
        <end position="51"/>
    </location>
</feature>
<sequence>MMWAVYCVCAVFAFATPSECIPPKAPPSASDKPRTPTGQPSPVPQDQGNTFPSGPQPPHHQGPVYYPPSSGPHAQGYPGYLPQGPPHTPAVHVYYPSPFPGPHGPQLPFSQMAHSYPPGGNPYYPVPYPGPQYPGSRPQLPQGAQGQAFGGPRPLSLLEQPVQQLCPEYCKPGQLAGEHCGKHPSCRCAVSLPFGNLQRLRCIFIPKGRQ</sequence>